<accession>A0A0B8NZ81</accession>
<comment type="caution">
    <text evidence="1">The sequence shown here is derived from an EMBL/GenBank/DDBJ whole genome shotgun (WGS) entry which is preliminary data.</text>
</comment>
<name>A0A0B8NZ81_9VIBR</name>
<dbReference type="PANTHER" id="PTHR38765">
    <property type="entry name" value="DUF484 DOMAIN-CONTAINING PROTEIN"/>
    <property type="match status" value="1"/>
</dbReference>
<organism evidence="1 2">
    <name type="scientific">Vibrio ishigakensis</name>
    <dbReference type="NCBI Taxonomy" id="1481914"/>
    <lineage>
        <taxon>Bacteria</taxon>
        <taxon>Pseudomonadati</taxon>
        <taxon>Pseudomonadota</taxon>
        <taxon>Gammaproteobacteria</taxon>
        <taxon>Vibrionales</taxon>
        <taxon>Vibrionaceae</taxon>
        <taxon>Vibrio</taxon>
    </lineage>
</organism>
<dbReference type="Proteomes" id="UP000031671">
    <property type="component" value="Unassembled WGS sequence"/>
</dbReference>
<sequence>MQTVEKAIPQISSHSVEEFLRDNPDFFVGREDLLDALTLSHEEKGSVSLVEIKLQRQREQLHSVQGEQQKLLNLISNNDRTLRHFIQAEKRMLFARCGEQVLSVLEYSAEQLKLKADLGIQDHQNSAVTVSKENWQRFKSQHLGERGVYLGRLKRSDRELLFGDKAANFDLGSFVIISFEHPELEGFLSFYSEDGGHFEPSQDTLYLGHLAMVTAHQICQLPWQTVQTLHAESCT</sequence>
<dbReference type="PANTHER" id="PTHR38765:SF1">
    <property type="entry name" value="DUF484 DOMAIN-CONTAINING PROTEIN"/>
    <property type="match status" value="1"/>
</dbReference>
<dbReference type="AlphaFoldDB" id="A0A0B8NZ81"/>
<dbReference type="Gene3D" id="3.30.450.40">
    <property type="match status" value="1"/>
</dbReference>
<proteinExistence type="predicted"/>
<protein>
    <recommendedName>
        <fullName evidence="3">DUF484 family protein</fullName>
    </recommendedName>
</protein>
<dbReference type="EMBL" id="BBRZ01000027">
    <property type="protein sequence ID" value="GAM56338.1"/>
    <property type="molecule type" value="Genomic_DNA"/>
</dbReference>
<evidence type="ECO:0000313" key="1">
    <source>
        <dbReference type="EMBL" id="GAM56338.1"/>
    </source>
</evidence>
<evidence type="ECO:0000313" key="2">
    <source>
        <dbReference type="Proteomes" id="UP000031671"/>
    </source>
</evidence>
<keyword evidence="2" id="KW-1185">Reference proteome</keyword>
<dbReference type="Pfam" id="PF04340">
    <property type="entry name" value="DUF484"/>
    <property type="match status" value="1"/>
</dbReference>
<reference evidence="1 2" key="1">
    <citation type="submission" date="2015-01" db="EMBL/GenBank/DDBJ databases">
        <title>Vibrio sp. C1 JCM 19231 whole genome shotgun sequence.</title>
        <authorList>
            <person name="Sawabe T."/>
            <person name="Meirelles P."/>
            <person name="Feng G."/>
            <person name="Sayaka M."/>
            <person name="Hattori M."/>
            <person name="Ohkuma M."/>
        </authorList>
    </citation>
    <scope>NUCLEOTIDE SEQUENCE [LARGE SCALE GENOMIC DNA]</scope>
    <source>
        <strain evidence="2">JCM 19231</strain>
    </source>
</reference>
<dbReference type="InterPro" id="IPR029016">
    <property type="entry name" value="GAF-like_dom_sf"/>
</dbReference>
<reference evidence="1 2" key="2">
    <citation type="submission" date="2015-01" db="EMBL/GenBank/DDBJ databases">
        <authorList>
            <consortium name="NBRP consortium"/>
            <person name="Sawabe T."/>
            <person name="Meirelles P."/>
            <person name="Feng G."/>
            <person name="Sayaka M."/>
            <person name="Hattori M."/>
            <person name="Ohkuma M."/>
        </authorList>
    </citation>
    <scope>NUCLEOTIDE SEQUENCE [LARGE SCALE GENOMIC DNA]</scope>
    <source>
        <strain evidence="2">JCM 19231</strain>
    </source>
</reference>
<dbReference type="InterPro" id="IPR007435">
    <property type="entry name" value="DUF484"/>
</dbReference>
<gene>
    <name evidence="1" type="ORF">JCM19231_419</name>
</gene>
<evidence type="ECO:0008006" key="3">
    <source>
        <dbReference type="Google" id="ProtNLM"/>
    </source>
</evidence>
<dbReference type="RefSeq" id="WP_261834406.1">
    <property type="nucleotide sequence ID" value="NZ_AP024881.1"/>
</dbReference>